<dbReference type="EMBL" id="JAYMYR010000008">
    <property type="protein sequence ID" value="KAK7346894.1"/>
    <property type="molecule type" value="Genomic_DNA"/>
</dbReference>
<evidence type="ECO:0000313" key="2">
    <source>
        <dbReference type="Proteomes" id="UP001374584"/>
    </source>
</evidence>
<comment type="caution">
    <text evidence="1">The sequence shown here is derived from an EMBL/GenBank/DDBJ whole genome shotgun (WGS) entry which is preliminary data.</text>
</comment>
<dbReference type="Pfam" id="PF05633">
    <property type="entry name" value="ROH1-like"/>
    <property type="match status" value="1"/>
</dbReference>
<dbReference type="InterPro" id="IPR008511">
    <property type="entry name" value="ROH1-like"/>
</dbReference>
<name>A0AAN9QTA7_PHACN</name>
<protein>
    <submittedName>
        <fullName evidence="1">Uncharacterized protein</fullName>
    </submittedName>
</protein>
<dbReference type="AlphaFoldDB" id="A0AAN9QTA7"/>
<dbReference type="Proteomes" id="UP001374584">
    <property type="component" value="Unassembled WGS sequence"/>
</dbReference>
<accession>A0AAN9QTA7</accession>
<evidence type="ECO:0000313" key="1">
    <source>
        <dbReference type="EMBL" id="KAK7346894.1"/>
    </source>
</evidence>
<reference evidence="1 2" key="1">
    <citation type="submission" date="2024-01" db="EMBL/GenBank/DDBJ databases">
        <title>The genomes of 5 underutilized Papilionoideae crops provide insights into root nodulation and disease resistanc.</title>
        <authorList>
            <person name="Jiang F."/>
        </authorList>
    </citation>
    <scope>NUCLEOTIDE SEQUENCE [LARGE SCALE GENOMIC DNA]</scope>
    <source>
        <strain evidence="1">JINMINGXINNONG_FW02</strain>
        <tissue evidence="1">Leaves</tissue>
    </source>
</reference>
<organism evidence="1 2">
    <name type="scientific">Phaseolus coccineus</name>
    <name type="common">Scarlet runner bean</name>
    <name type="synonym">Phaseolus multiflorus</name>
    <dbReference type="NCBI Taxonomy" id="3886"/>
    <lineage>
        <taxon>Eukaryota</taxon>
        <taxon>Viridiplantae</taxon>
        <taxon>Streptophyta</taxon>
        <taxon>Embryophyta</taxon>
        <taxon>Tracheophyta</taxon>
        <taxon>Spermatophyta</taxon>
        <taxon>Magnoliopsida</taxon>
        <taxon>eudicotyledons</taxon>
        <taxon>Gunneridae</taxon>
        <taxon>Pentapetalae</taxon>
        <taxon>rosids</taxon>
        <taxon>fabids</taxon>
        <taxon>Fabales</taxon>
        <taxon>Fabaceae</taxon>
        <taxon>Papilionoideae</taxon>
        <taxon>50 kb inversion clade</taxon>
        <taxon>NPAAA clade</taxon>
        <taxon>indigoferoid/millettioid clade</taxon>
        <taxon>Phaseoleae</taxon>
        <taxon>Phaseolus</taxon>
    </lineage>
</organism>
<proteinExistence type="predicted"/>
<gene>
    <name evidence="1" type="ORF">VNO80_21418</name>
</gene>
<keyword evidence="2" id="KW-1185">Reference proteome</keyword>
<sequence length="78" mass="9000">MINEILVDGSKQSEARRTSLKRLIDIEVGGDAFLSMSWLRRLLDKFLYCEAELKVVILMDRDPSQIVKPPLDKLLPDR</sequence>